<dbReference type="PANTHER" id="PTHR43689:SF8">
    <property type="entry name" value="ALPHA_BETA-HYDROLASES SUPERFAMILY PROTEIN"/>
    <property type="match status" value="1"/>
</dbReference>
<comment type="caution">
    <text evidence="2">The sequence shown here is derived from an EMBL/GenBank/DDBJ whole genome shotgun (WGS) entry which is preliminary data.</text>
</comment>
<proteinExistence type="predicted"/>
<accession>A0ABS2RFZ3</accession>
<name>A0ABS2RFZ3_9ACTN</name>
<protein>
    <submittedName>
        <fullName evidence="2">Pimeloyl-ACP methyl ester carboxylesterase</fullName>
    </submittedName>
</protein>
<reference evidence="2 3" key="1">
    <citation type="submission" date="2021-01" db="EMBL/GenBank/DDBJ databases">
        <title>Sequencing the genomes of 1000 actinobacteria strains.</title>
        <authorList>
            <person name="Klenk H.-P."/>
        </authorList>
    </citation>
    <scope>NUCLEOTIDE SEQUENCE [LARGE SCALE GENOMIC DNA]</scope>
    <source>
        <strain evidence="2 3">DSM 18662</strain>
    </source>
</reference>
<dbReference type="EMBL" id="JAFBCF010000001">
    <property type="protein sequence ID" value="MBM7797663.1"/>
    <property type="molecule type" value="Genomic_DNA"/>
</dbReference>
<gene>
    <name evidence="2" type="ORF">JOE57_000584</name>
</gene>
<keyword evidence="3" id="KW-1185">Reference proteome</keyword>
<evidence type="ECO:0000259" key="1">
    <source>
        <dbReference type="Pfam" id="PF12697"/>
    </source>
</evidence>
<feature type="domain" description="AB hydrolase-1" evidence="1">
    <location>
        <begin position="34"/>
        <end position="236"/>
    </location>
</feature>
<dbReference type="Proteomes" id="UP000704762">
    <property type="component" value="Unassembled WGS sequence"/>
</dbReference>
<dbReference type="InterPro" id="IPR029058">
    <property type="entry name" value="AB_hydrolase_fold"/>
</dbReference>
<evidence type="ECO:0000313" key="2">
    <source>
        <dbReference type="EMBL" id="MBM7797663.1"/>
    </source>
</evidence>
<dbReference type="Pfam" id="PF12697">
    <property type="entry name" value="Abhydrolase_6"/>
    <property type="match status" value="1"/>
</dbReference>
<dbReference type="Gene3D" id="3.40.50.1820">
    <property type="entry name" value="alpha/beta hydrolase"/>
    <property type="match status" value="1"/>
</dbReference>
<dbReference type="PANTHER" id="PTHR43689">
    <property type="entry name" value="HYDROLASE"/>
    <property type="match status" value="1"/>
</dbReference>
<dbReference type="InterPro" id="IPR000073">
    <property type="entry name" value="AB_hydrolase_1"/>
</dbReference>
<dbReference type="SUPFAM" id="SSF53474">
    <property type="entry name" value="alpha/beta-Hydrolases"/>
    <property type="match status" value="1"/>
</dbReference>
<dbReference type="RefSeq" id="WP_204916313.1">
    <property type="nucleotide sequence ID" value="NZ_BAAAQP010000011.1"/>
</dbReference>
<sequence length="262" mass="28016">MERDPYRLTVRFDPVEDRQVRSLTAGSAGARPEVVLLPGLGLPGYLAPWARVISEWTRATVLDLPGWRFGRRPSCSPTLQHIAIACARWLEVTDRSDVILLGHSTGAQAVLRAALLVPQRIAAVVLAGPTFAPGVRTMPALLRTSVSTFSREVAAEFPAIAPSVLASGMFPLARFIRSAMPDRPEELVPQLASPVMIMTGEHDGLAPPGWAAELARLVSAPLTILPGAHNACFPFPRRADQALREFVAGLEQPAAPGGASES</sequence>
<evidence type="ECO:0000313" key="3">
    <source>
        <dbReference type="Proteomes" id="UP000704762"/>
    </source>
</evidence>
<organism evidence="2 3">
    <name type="scientific">Microlunatus panaciterrae</name>
    <dbReference type="NCBI Taxonomy" id="400768"/>
    <lineage>
        <taxon>Bacteria</taxon>
        <taxon>Bacillati</taxon>
        <taxon>Actinomycetota</taxon>
        <taxon>Actinomycetes</taxon>
        <taxon>Propionibacteriales</taxon>
        <taxon>Propionibacteriaceae</taxon>
        <taxon>Microlunatus</taxon>
    </lineage>
</organism>